<keyword evidence="3" id="KW-1185">Reference proteome</keyword>
<feature type="non-terminal residue" evidence="2">
    <location>
        <position position="1"/>
    </location>
</feature>
<proteinExistence type="predicted"/>
<reference evidence="2 3" key="1">
    <citation type="submission" date="2024-05" db="EMBL/GenBank/DDBJ databases">
        <title>Culex pipiens pipiens assembly and annotation.</title>
        <authorList>
            <person name="Alout H."/>
            <person name="Durand T."/>
        </authorList>
    </citation>
    <scope>NUCLEOTIDE SEQUENCE [LARGE SCALE GENOMIC DNA]</scope>
    <source>
        <strain evidence="2">HA-2024</strain>
        <tissue evidence="2">Whole body</tissue>
    </source>
</reference>
<dbReference type="AlphaFoldDB" id="A0ABD1DWK0"/>
<sequence>ATDSALGFQQDQIPKAGLVQPSGGSGDATAAPVPTMSIFGDMTLGRLILGVTILGAK</sequence>
<evidence type="ECO:0000313" key="2">
    <source>
        <dbReference type="EMBL" id="KAL1404100.1"/>
    </source>
</evidence>
<protein>
    <submittedName>
        <fullName evidence="2">Uncharacterized protein</fullName>
    </submittedName>
</protein>
<name>A0ABD1DWK0_CULPP</name>
<dbReference type="Proteomes" id="UP001562425">
    <property type="component" value="Unassembled WGS sequence"/>
</dbReference>
<evidence type="ECO:0000256" key="1">
    <source>
        <dbReference type="SAM" id="MobiDB-lite"/>
    </source>
</evidence>
<evidence type="ECO:0000313" key="3">
    <source>
        <dbReference type="Proteomes" id="UP001562425"/>
    </source>
</evidence>
<gene>
    <name evidence="2" type="ORF">pipiens_005456</name>
</gene>
<accession>A0ABD1DWK0</accession>
<comment type="caution">
    <text evidence="2">The sequence shown here is derived from an EMBL/GenBank/DDBJ whole genome shotgun (WGS) entry which is preliminary data.</text>
</comment>
<feature type="region of interest" description="Disordered" evidence="1">
    <location>
        <begin position="1"/>
        <end position="31"/>
    </location>
</feature>
<dbReference type="EMBL" id="JBEHCU010000805">
    <property type="protein sequence ID" value="KAL1404100.1"/>
    <property type="molecule type" value="Genomic_DNA"/>
</dbReference>
<organism evidence="2 3">
    <name type="scientific">Culex pipiens pipiens</name>
    <name type="common">Northern house mosquito</name>
    <dbReference type="NCBI Taxonomy" id="38569"/>
    <lineage>
        <taxon>Eukaryota</taxon>
        <taxon>Metazoa</taxon>
        <taxon>Ecdysozoa</taxon>
        <taxon>Arthropoda</taxon>
        <taxon>Hexapoda</taxon>
        <taxon>Insecta</taxon>
        <taxon>Pterygota</taxon>
        <taxon>Neoptera</taxon>
        <taxon>Endopterygota</taxon>
        <taxon>Diptera</taxon>
        <taxon>Nematocera</taxon>
        <taxon>Culicoidea</taxon>
        <taxon>Culicidae</taxon>
        <taxon>Culicinae</taxon>
        <taxon>Culicini</taxon>
        <taxon>Culex</taxon>
        <taxon>Culex</taxon>
    </lineage>
</organism>
<feature type="compositionally biased region" description="Polar residues" evidence="1">
    <location>
        <begin position="1"/>
        <end position="12"/>
    </location>
</feature>